<dbReference type="Proteomes" id="UP000652761">
    <property type="component" value="Unassembled WGS sequence"/>
</dbReference>
<evidence type="ECO:0000313" key="10">
    <source>
        <dbReference type="Proteomes" id="UP000652761"/>
    </source>
</evidence>
<organism evidence="9 10">
    <name type="scientific">Colocasia esculenta</name>
    <name type="common">Wild taro</name>
    <name type="synonym">Arum esculentum</name>
    <dbReference type="NCBI Taxonomy" id="4460"/>
    <lineage>
        <taxon>Eukaryota</taxon>
        <taxon>Viridiplantae</taxon>
        <taxon>Streptophyta</taxon>
        <taxon>Embryophyta</taxon>
        <taxon>Tracheophyta</taxon>
        <taxon>Spermatophyta</taxon>
        <taxon>Magnoliopsida</taxon>
        <taxon>Liliopsida</taxon>
        <taxon>Araceae</taxon>
        <taxon>Aroideae</taxon>
        <taxon>Colocasieae</taxon>
        <taxon>Colocasia</taxon>
    </lineage>
</organism>
<accession>A0A843VUN3</accession>
<comment type="similarity">
    <text evidence="2 7">Belongs to the uroporphyrinogen-III synthase family.</text>
</comment>
<evidence type="ECO:0000259" key="8">
    <source>
        <dbReference type="Pfam" id="PF02602"/>
    </source>
</evidence>
<dbReference type="UniPathway" id="UPA00251">
    <property type="reaction ID" value="UER00320"/>
</dbReference>
<sequence length="188" mass="20454">MCYVLYPASVKAGHEIEEGLSVRGFVVTRLNTYNTVPVDEVDPMVLRQAVSAPVVAVASPSAVRAWVNLIAKGEWNNSVACIGETTALAAKQLGLKNVYYPSNPGLEGCSKLTNPEAIHVALRLFLDLSGDFRSYLDLPELSAISRHVQGLPLFDNPKTWSGMPLVPFIGLLGHPRHFLAFWDIPAIS</sequence>
<dbReference type="SUPFAM" id="SSF69618">
    <property type="entry name" value="HemD-like"/>
    <property type="match status" value="1"/>
</dbReference>
<evidence type="ECO:0000256" key="7">
    <source>
        <dbReference type="RuleBase" id="RU366031"/>
    </source>
</evidence>
<reference evidence="9" key="1">
    <citation type="submission" date="2017-07" db="EMBL/GenBank/DDBJ databases">
        <title>Taro Niue Genome Assembly and Annotation.</title>
        <authorList>
            <person name="Atibalentja N."/>
            <person name="Keating K."/>
            <person name="Fields C.J."/>
        </authorList>
    </citation>
    <scope>NUCLEOTIDE SEQUENCE</scope>
    <source>
        <strain evidence="9">Niue_2</strain>
        <tissue evidence="9">Leaf</tissue>
    </source>
</reference>
<dbReference type="GO" id="GO:0006782">
    <property type="term" value="P:protoporphyrinogen IX biosynthetic process"/>
    <property type="evidence" value="ECO:0007669"/>
    <property type="project" value="UniProtKB-UniRule"/>
</dbReference>
<comment type="catalytic activity">
    <reaction evidence="6 7">
        <text>hydroxymethylbilane = uroporphyrinogen III + H2O</text>
        <dbReference type="Rhea" id="RHEA:18965"/>
        <dbReference type="ChEBI" id="CHEBI:15377"/>
        <dbReference type="ChEBI" id="CHEBI:57308"/>
        <dbReference type="ChEBI" id="CHEBI:57845"/>
        <dbReference type="EC" id="4.2.1.75"/>
    </reaction>
</comment>
<dbReference type="AlphaFoldDB" id="A0A843VUN3"/>
<dbReference type="PANTHER" id="PTHR38042:SF1">
    <property type="entry name" value="UROPORPHYRINOGEN-III SYNTHASE, CHLOROPLASTIC"/>
    <property type="match status" value="1"/>
</dbReference>
<evidence type="ECO:0000256" key="3">
    <source>
        <dbReference type="ARBA" id="ARBA00013109"/>
    </source>
</evidence>
<dbReference type="Gene3D" id="3.40.50.10090">
    <property type="match status" value="1"/>
</dbReference>
<evidence type="ECO:0000256" key="5">
    <source>
        <dbReference type="ARBA" id="ARBA00023244"/>
    </source>
</evidence>
<dbReference type="InterPro" id="IPR039793">
    <property type="entry name" value="UROS/Hem4"/>
</dbReference>
<proteinExistence type="inferred from homology"/>
<gene>
    <name evidence="9" type="ORF">Taro_033198</name>
</gene>
<evidence type="ECO:0000256" key="1">
    <source>
        <dbReference type="ARBA" id="ARBA00004772"/>
    </source>
</evidence>
<dbReference type="OrthoDB" id="443551at2759"/>
<dbReference type="GO" id="GO:0009507">
    <property type="term" value="C:chloroplast"/>
    <property type="evidence" value="ECO:0007669"/>
    <property type="project" value="TreeGrafter"/>
</dbReference>
<comment type="caution">
    <text evidence="9">The sequence shown here is derived from an EMBL/GenBank/DDBJ whole genome shotgun (WGS) entry which is preliminary data.</text>
</comment>
<name>A0A843VUN3_COLES</name>
<keyword evidence="5 7" id="KW-0627">Porphyrin biosynthesis</keyword>
<dbReference type="InterPro" id="IPR003754">
    <property type="entry name" value="4pyrrol_synth_uPrphyn_synth"/>
</dbReference>
<dbReference type="EC" id="4.2.1.75" evidence="3 7"/>
<dbReference type="Pfam" id="PF02602">
    <property type="entry name" value="HEM4"/>
    <property type="match status" value="1"/>
</dbReference>
<evidence type="ECO:0000256" key="4">
    <source>
        <dbReference type="ARBA" id="ARBA00023239"/>
    </source>
</evidence>
<dbReference type="PANTHER" id="PTHR38042">
    <property type="entry name" value="UROPORPHYRINOGEN-III SYNTHASE, CHLOROPLASTIC"/>
    <property type="match status" value="1"/>
</dbReference>
<dbReference type="GO" id="GO:0006780">
    <property type="term" value="P:uroporphyrinogen III biosynthetic process"/>
    <property type="evidence" value="ECO:0007669"/>
    <property type="project" value="UniProtKB-UniRule"/>
</dbReference>
<dbReference type="InterPro" id="IPR036108">
    <property type="entry name" value="4pyrrol_syn_uPrphyn_synt_sf"/>
</dbReference>
<keyword evidence="4 7" id="KW-0456">Lyase</keyword>
<evidence type="ECO:0000256" key="6">
    <source>
        <dbReference type="ARBA" id="ARBA00048617"/>
    </source>
</evidence>
<evidence type="ECO:0000313" key="9">
    <source>
        <dbReference type="EMBL" id="MQM00459.1"/>
    </source>
</evidence>
<dbReference type="GO" id="GO:0004852">
    <property type="term" value="F:uroporphyrinogen-III synthase activity"/>
    <property type="evidence" value="ECO:0007669"/>
    <property type="project" value="UniProtKB-UniRule"/>
</dbReference>
<keyword evidence="10" id="KW-1185">Reference proteome</keyword>
<protein>
    <recommendedName>
        <fullName evidence="3 7">Uroporphyrinogen-III synthase</fullName>
        <ecNumber evidence="3 7">4.2.1.75</ecNumber>
    </recommendedName>
</protein>
<dbReference type="EMBL" id="NMUH01002517">
    <property type="protein sequence ID" value="MQM00459.1"/>
    <property type="molecule type" value="Genomic_DNA"/>
</dbReference>
<comment type="pathway">
    <text evidence="1 7">Porphyrin-containing compound metabolism; protoporphyrin-IX biosynthesis; coproporphyrinogen-III from 5-aminolevulinate: step 3/4.</text>
</comment>
<evidence type="ECO:0000256" key="2">
    <source>
        <dbReference type="ARBA" id="ARBA00008133"/>
    </source>
</evidence>
<comment type="function">
    <text evidence="7">Catalyzes cyclization of the linear tetrapyrrole, hydroxymethylbilane, to the macrocyclic uroporphyrinogen III.</text>
</comment>
<feature type="domain" description="Tetrapyrrole biosynthesis uroporphyrinogen III synthase" evidence="8">
    <location>
        <begin position="4"/>
        <end position="109"/>
    </location>
</feature>